<dbReference type="SUPFAM" id="SSF52047">
    <property type="entry name" value="RNI-like"/>
    <property type="match status" value="1"/>
</dbReference>
<dbReference type="Proteomes" id="UP000759537">
    <property type="component" value="Unassembled WGS sequence"/>
</dbReference>
<keyword evidence="2" id="KW-1185">Reference proteome</keyword>
<comment type="caution">
    <text evidence="1">The sequence shown here is derived from an EMBL/GenBank/DDBJ whole genome shotgun (WGS) entry which is preliminary data.</text>
</comment>
<proteinExistence type="predicted"/>
<reference evidence="1" key="1">
    <citation type="submission" date="2019-10" db="EMBL/GenBank/DDBJ databases">
        <authorList>
            <consortium name="DOE Joint Genome Institute"/>
            <person name="Kuo A."/>
            <person name="Miyauchi S."/>
            <person name="Kiss E."/>
            <person name="Drula E."/>
            <person name="Kohler A."/>
            <person name="Sanchez-Garcia M."/>
            <person name="Andreopoulos B."/>
            <person name="Barry K.W."/>
            <person name="Bonito G."/>
            <person name="Buee M."/>
            <person name="Carver A."/>
            <person name="Chen C."/>
            <person name="Cichocki N."/>
            <person name="Clum A."/>
            <person name="Culley D."/>
            <person name="Crous P.W."/>
            <person name="Fauchery L."/>
            <person name="Girlanda M."/>
            <person name="Hayes R."/>
            <person name="Keri Z."/>
            <person name="LaButti K."/>
            <person name="Lipzen A."/>
            <person name="Lombard V."/>
            <person name="Magnuson J."/>
            <person name="Maillard F."/>
            <person name="Morin E."/>
            <person name="Murat C."/>
            <person name="Nolan M."/>
            <person name="Ohm R."/>
            <person name="Pangilinan J."/>
            <person name="Pereira M."/>
            <person name="Perotto S."/>
            <person name="Peter M."/>
            <person name="Riley R."/>
            <person name="Sitrit Y."/>
            <person name="Stielow B."/>
            <person name="Szollosi G."/>
            <person name="Zifcakova L."/>
            <person name="Stursova M."/>
            <person name="Spatafora J.W."/>
            <person name="Tedersoo L."/>
            <person name="Vaario L.-M."/>
            <person name="Yamada A."/>
            <person name="Yan M."/>
            <person name="Wang P."/>
            <person name="Xu J."/>
            <person name="Bruns T."/>
            <person name="Baldrian P."/>
            <person name="Vilgalys R."/>
            <person name="Henrissat B."/>
            <person name="Grigoriev I.V."/>
            <person name="Hibbett D."/>
            <person name="Nagy L.G."/>
            <person name="Martin F.M."/>
        </authorList>
    </citation>
    <scope>NUCLEOTIDE SEQUENCE</scope>
    <source>
        <strain evidence="1">Prilba</strain>
    </source>
</reference>
<accession>A0A9P5MQ77</accession>
<dbReference type="AlphaFoldDB" id="A0A9P5MQ77"/>
<dbReference type="OrthoDB" id="3365698at2759"/>
<protein>
    <submittedName>
        <fullName evidence="1">Uncharacterized protein</fullName>
    </submittedName>
</protein>
<dbReference type="EMBL" id="WHVB01000021">
    <property type="protein sequence ID" value="KAF8472220.1"/>
    <property type="molecule type" value="Genomic_DNA"/>
</dbReference>
<organism evidence="1 2">
    <name type="scientific">Russula ochroleuca</name>
    <dbReference type="NCBI Taxonomy" id="152965"/>
    <lineage>
        <taxon>Eukaryota</taxon>
        <taxon>Fungi</taxon>
        <taxon>Dikarya</taxon>
        <taxon>Basidiomycota</taxon>
        <taxon>Agaricomycotina</taxon>
        <taxon>Agaricomycetes</taxon>
        <taxon>Russulales</taxon>
        <taxon>Russulaceae</taxon>
        <taxon>Russula</taxon>
    </lineage>
</organism>
<name>A0A9P5MQ77_9AGAM</name>
<reference evidence="1" key="2">
    <citation type="journal article" date="2020" name="Nat. Commun.">
        <title>Large-scale genome sequencing of mycorrhizal fungi provides insights into the early evolution of symbiotic traits.</title>
        <authorList>
            <person name="Miyauchi S."/>
            <person name="Kiss E."/>
            <person name="Kuo A."/>
            <person name="Drula E."/>
            <person name="Kohler A."/>
            <person name="Sanchez-Garcia M."/>
            <person name="Morin E."/>
            <person name="Andreopoulos B."/>
            <person name="Barry K.W."/>
            <person name="Bonito G."/>
            <person name="Buee M."/>
            <person name="Carver A."/>
            <person name="Chen C."/>
            <person name="Cichocki N."/>
            <person name="Clum A."/>
            <person name="Culley D."/>
            <person name="Crous P.W."/>
            <person name="Fauchery L."/>
            <person name="Girlanda M."/>
            <person name="Hayes R.D."/>
            <person name="Keri Z."/>
            <person name="LaButti K."/>
            <person name="Lipzen A."/>
            <person name="Lombard V."/>
            <person name="Magnuson J."/>
            <person name="Maillard F."/>
            <person name="Murat C."/>
            <person name="Nolan M."/>
            <person name="Ohm R.A."/>
            <person name="Pangilinan J."/>
            <person name="Pereira M.F."/>
            <person name="Perotto S."/>
            <person name="Peter M."/>
            <person name="Pfister S."/>
            <person name="Riley R."/>
            <person name="Sitrit Y."/>
            <person name="Stielow J.B."/>
            <person name="Szollosi G."/>
            <person name="Zifcakova L."/>
            <person name="Stursova M."/>
            <person name="Spatafora J.W."/>
            <person name="Tedersoo L."/>
            <person name="Vaario L.M."/>
            <person name="Yamada A."/>
            <person name="Yan M."/>
            <person name="Wang P."/>
            <person name="Xu J."/>
            <person name="Bruns T."/>
            <person name="Baldrian P."/>
            <person name="Vilgalys R."/>
            <person name="Dunand C."/>
            <person name="Henrissat B."/>
            <person name="Grigoriev I.V."/>
            <person name="Hibbett D."/>
            <person name="Nagy L.G."/>
            <person name="Martin F.M."/>
        </authorList>
    </citation>
    <scope>NUCLEOTIDE SEQUENCE</scope>
    <source>
        <strain evidence="1">Prilba</strain>
    </source>
</reference>
<sequence>MSPRRLDLRILCEYGAPIGSILRSWPTLPLVARFNASRKSTIPRNVMVALRRPDRLCQIDLDITSSMTGPIVEMVQKPCQALESIRITVNDTTRPSILVHNPFLGGSAPHLREIKLDGIAFPFPEIRQLLLSTNNLVELHLSSIPNDAYFSPDDLVTGLTTLVQLKRLMVDFHSPASPPLNLTRPPPRRTTLPSLMFLGFHCASEYLEEFVAQIDSPALCEITVGLFNQIFFEIPRFCQFIPRLNALRSPTWVSVTHSMKSVSVLFFQEGNPSNEYCLETSCRRLDWQLSFVTEISSQLSPLLSSVRSISIKRCDGSPDGAGDVDFTQWLELFRPYIHVTQIHVLEERFVPDIVEALRAEGMDAGLLPELTWLRLIGYKKSLSVAEAAMQFVAARGRTVSLYD</sequence>
<gene>
    <name evidence="1" type="ORF">DFH94DRAFT_767361</name>
</gene>
<evidence type="ECO:0000313" key="1">
    <source>
        <dbReference type="EMBL" id="KAF8472220.1"/>
    </source>
</evidence>
<evidence type="ECO:0000313" key="2">
    <source>
        <dbReference type="Proteomes" id="UP000759537"/>
    </source>
</evidence>